<evidence type="ECO:0000313" key="1">
    <source>
        <dbReference type="EMBL" id="WKW13105.1"/>
    </source>
</evidence>
<keyword evidence="3" id="KW-1185">Reference proteome</keyword>
<proteinExistence type="predicted"/>
<protein>
    <submittedName>
        <fullName evidence="1">Uncharacterized protein</fullName>
    </submittedName>
</protein>
<organism evidence="1">
    <name type="scientific">Pseudogemmatithrix spongiicola</name>
    <dbReference type="NCBI Taxonomy" id="3062599"/>
    <lineage>
        <taxon>Bacteria</taxon>
        <taxon>Pseudomonadati</taxon>
        <taxon>Gemmatimonadota</taxon>
        <taxon>Gemmatimonadia</taxon>
        <taxon>Gemmatimonadales</taxon>
        <taxon>Gemmatimonadaceae</taxon>
        <taxon>Pseudogemmatithrix</taxon>
    </lineage>
</organism>
<dbReference type="RefSeq" id="WP_367885967.1">
    <property type="nucleotide sequence ID" value="NZ_CP130612.1"/>
</dbReference>
<evidence type="ECO:0000313" key="2">
    <source>
        <dbReference type="EMBL" id="WKW16011.1"/>
    </source>
</evidence>
<gene>
    <name evidence="1" type="ORF">Strain138_002420</name>
    <name evidence="2" type="ORF">Strain318_002419</name>
</gene>
<sequence length="75" mass="8632">MPTPPKKLRKQYVNNEFPTAILRFEDGHEISIKRGTGKAFDCYAGENIKILAVFDPDARERDLMDTRRADDFDDA</sequence>
<name>A0AA49JVV8_9BACT</name>
<accession>A0AA49K1T2</accession>
<accession>A0AA49JVV8</accession>
<dbReference type="Proteomes" id="UP001229955">
    <property type="component" value="Chromosome"/>
</dbReference>
<dbReference type="KEGG" id="pspc:Strain318_002419"/>
<dbReference type="EMBL" id="CP130613">
    <property type="protein sequence ID" value="WKW16011.1"/>
    <property type="molecule type" value="Genomic_DNA"/>
</dbReference>
<evidence type="ECO:0000313" key="3">
    <source>
        <dbReference type="Proteomes" id="UP001229955"/>
    </source>
</evidence>
<reference evidence="1" key="1">
    <citation type="submission" date="2023-07" db="EMBL/GenBank/DDBJ databases">
        <authorList>
            <person name="Haufschild T."/>
            <person name="Kallscheuer N."/>
            <person name="Hammer J."/>
            <person name="Kohn T."/>
            <person name="Kabuu M."/>
            <person name="Jogler M."/>
            <person name="Wohfarth N."/>
            <person name="Heuer A."/>
            <person name="Rohde M."/>
            <person name="van Teeseling M.C.F."/>
            <person name="Jogler C."/>
        </authorList>
    </citation>
    <scope>NUCLEOTIDE SEQUENCE</scope>
    <source>
        <strain evidence="1">Strain 138</strain>
        <strain evidence="2">Strain 318</strain>
    </source>
</reference>
<dbReference type="EMBL" id="CP130612">
    <property type="protein sequence ID" value="WKW13105.1"/>
    <property type="molecule type" value="Genomic_DNA"/>
</dbReference>
<dbReference type="AlphaFoldDB" id="A0AA49JVV8"/>